<name>A0ABR4PJF5_9HELO</name>
<keyword evidence="10 12" id="KW-0539">Nucleus</keyword>
<dbReference type="InterPro" id="IPR027992">
    <property type="entry name" value="tRNA_bind_dom"/>
</dbReference>
<evidence type="ECO:0000256" key="8">
    <source>
        <dbReference type="ARBA" id="ARBA00022840"/>
    </source>
</evidence>
<comment type="catalytic activity">
    <reaction evidence="12">
        <text>a cytidine in 18S rRNA + acetyl-CoA + ATP + H2O = an N(4)-acetylcytidine in 18S rRNA + ADP + phosphate + CoA + H(+)</text>
        <dbReference type="Rhea" id="RHEA:51424"/>
        <dbReference type="Rhea" id="RHEA-COMP:13575"/>
        <dbReference type="Rhea" id="RHEA-COMP:13576"/>
        <dbReference type="ChEBI" id="CHEBI:15377"/>
        <dbReference type="ChEBI" id="CHEBI:15378"/>
        <dbReference type="ChEBI" id="CHEBI:30616"/>
        <dbReference type="ChEBI" id="CHEBI:43474"/>
        <dbReference type="ChEBI" id="CHEBI:57287"/>
        <dbReference type="ChEBI" id="CHEBI:57288"/>
        <dbReference type="ChEBI" id="CHEBI:74900"/>
        <dbReference type="ChEBI" id="CHEBI:82748"/>
        <dbReference type="ChEBI" id="CHEBI:456216"/>
    </reaction>
</comment>
<keyword evidence="8 12" id="KW-0067">ATP-binding</keyword>
<sequence>MTSPVYIVSAVRTPVGSFLGSLSSLSAVQLGGIAIKAAVERVPEIKPEDVEEIFYGNVLSANLGQNPARQCALAGGLAESTVCTTVNKVCASGLKAIILGAQTIMTGNADIVVAGGTESMSNVPHYLPTLRTGAKYGDQTLVDGVLKDGLTDAYNKKEHMGLAAEECSSDHSITREQQDEYAIKSYQKAQKATEAGLFKTEIVPVEVSGGRGKPNVKIEKDDEVKNLNIDKLKAMRPAFMPNGGTVTAPNAAPINDGAAALVLVSEAKLKELGLKPLAKILGWGDAAHKPSKFTTAPALAIPKAIKHAKIDAASVDAYEINEAFSVVALANMKILGLDEAKVNVHGGSVAIGHPLGCSGARIVTTLINVLREQNGKIGVAGICNGGGGASALVIESVQDSRISALIRNGIQEKKRSFIVVVGDRSKDAIVYLHYIMSSMDMKQNKSVLWAYKNKLLGFTSHRKKRELKIKKDIKRGIREANTEDPFELFVSLHDIRYVYYKETEKILGNTYGMCILQDFEAITPNLLARTIETVEGGGLVVLLLKGMSSLKQLFTLSMDIHSRYRTEAHDDVTARFNERFILSLGSCDSCLVMDDEMNVLPISGGKNVKALPPPDLDEPKTESQKELHNMKEALEDTPFVGPLVPLAKTVDQAKALLTFVEAIEEKTLRSTVTLTAARGRGKSAALGIAVAAAVAHGYSNIFITSPSPENLKTLFEFIFKGFDALNYMDHVDYSIIQSTNPDFNKAIVRVNIHRQHRQTIQYIRPQDAHVLGQAELLVIDEAAAIPLPLVRKLMGPYLVFMASTINGYEGTGRSLSLKLIKQLREQSRGITKGSDTKDSEVTDRSTGKASKTDNSFSGGRSLREITLSEPIRYAQGDSVEKWLNTLLCLDATLPRSKVGTGGCPHPSECQLLSVNRDTLFSFHPVSEKFLQQMIALYVASHYKNTPDDLQLMSDAPAHQLFVLVPPVSEDSQRLPEPLCVIQVALEGRISKKSVMKSLSRGQRAAGDLIPWLVSQQFQDEDFATLSGARVVRIATNPDYVSMGYGSRALELLNDFYEGKFASLSEDANIVAEESMTRVTEEELASATLLDDDIKVRDIRKMPPLFSKLSERRPDNLDYIGVSYGLTQPLHKFWKKASFVPVYLRQTPNELTGEHSCVMIRPLENTEDKAWAGAFARDFHQRFLSLLSYQFREFPSILALSIDESANKGATLDTSNPPEPLSRKDLGALLSPFDLKRLESYANNMLDYHVVLDLIPTLATLYFTGRLKSAIKLTGVQSSILLAVGLQKKDLTDIETELSLPSSQLLAMFIKIMRKMSSHFSSLVSGDIEAQMPKRETLGVSREDADGALDDEVVDDRFVPLETGLEEELEEGGDEAMRALREKQRELIDALPLDQYEIAEGAPGWADAEKQVLNATKSGQKSTVVSVKNSKQKRKAGETAAEIYAEEMGEKTHKKAKKDKGSKKGRS</sequence>
<dbReference type="Pfam" id="PF00108">
    <property type="entry name" value="Thiolase_N"/>
    <property type="match status" value="1"/>
</dbReference>
<comment type="cofactor">
    <cofactor evidence="1">
        <name>K(+)</name>
        <dbReference type="ChEBI" id="CHEBI:29103"/>
    </cofactor>
</comment>
<dbReference type="Pfam" id="PF08351">
    <property type="entry name" value="TmcA_N"/>
    <property type="match status" value="1"/>
</dbReference>
<comment type="similarity">
    <text evidence="12">Belongs to the RNA cytidine acetyltransferase family. NAT10 subfamily.</text>
</comment>
<keyword evidence="7 12" id="KW-0547">Nucleotide-binding</keyword>
<dbReference type="PROSITE" id="PS00098">
    <property type="entry name" value="THIOLASE_1"/>
    <property type="match status" value="1"/>
</dbReference>
<gene>
    <name evidence="12" type="primary">NAT10</name>
    <name evidence="20" type="ORF">PVAG01_05187</name>
</gene>
<feature type="domain" description="N-acetyltransferase" evidence="18">
    <location>
        <begin position="932"/>
        <end position="1163"/>
    </location>
</feature>
<comment type="similarity">
    <text evidence="3">Belongs to the thiolase-like superfamily. Thiolase family.</text>
</comment>
<evidence type="ECO:0000259" key="19">
    <source>
        <dbReference type="Pfam" id="PF13725"/>
    </source>
</evidence>
<keyword evidence="21" id="KW-1185">Reference proteome</keyword>
<dbReference type="Proteomes" id="UP001629113">
    <property type="component" value="Unassembled WGS sequence"/>
</dbReference>
<feature type="compositionally biased region" description="Polar residues" evidence="13">
    <location>
        <begin position="1416"/>
        <end position="1428"/>
    </location>
</feature>
<dbReference type="InterPro" id="IPR020616">
    <property type="entry name" value="Thiolase_N"/>
</dbReference>
<comment type="caution">
    <text evidence="20">The sequence shown here is derived from an EMBL/GenBank/DDBJ whole genome shotgun (WGS) entry which is preliminary data.</text>
</comment>
<dbReference type="PANTHER" id="PTHR10925">
    <property type="entry name" value="N-ACETYLTRANSFERASE 10"/>
    <property type="match status" value="1"/>
</dbReference>
<dbReference type="PANTHER" id="PTHR10925:SF5">
    <property type="entry name" value="RNA CYTIDINE ACETYLTRANSFERASE"/>
    <property type="match status" value="1"/>
</dbReference>
<evidence type="ECO:0000259" key="18">
    <source>
        <dbReference type="Pfam" id="PF13718"/>
    </source>
</evidence>
<feature type="region of interest" description="Disordered" evidence="13">
    <location>
        <begin position="1416"/>
        <end position="1466"/>
    </location>
</feature>
<feature type="domain" description="Thiolase C-terminal" evidence="15">
    <location>
        <begin position="274"/>
        <end position="395"/>
    </location>
</feature>
<dbReference type="CDD" id="cd00751">
    <property type="entry name" value="thiolase"/>
    <property type="match status" value="1"/>
</dbReference>
<dbReference type="Gene3D" id="3.40.630.30">
    <property type="match status" value="1"/>
</dbReference>
<feature type="binding site" evidence="12">
    <location>
        <begin position="1040"/>
        <end position="1046"/>
    </location>
    <ligand>
        <name>acetyl-CoA</name>
        <dbReference type="ChEBI" id="CHEBI:57288"/>
    </ligand>
</feature>
<feature type="compositionally biased region" description="Basic residues" evidence="13">
    <location>
        <begin position="1451"/>
        <end position="1466"/>
    </location>
</feature>
<dbReference type="NCBIfam" id="TIGR01930">
    <property type="entry name" value="AcCoA-C-Actrans"/>
    <property type="match status" value="1"/>
</dbReference>
<feature type="domain" description="TcmA/NAT10 helicase" evidence="16">
    <location>
        <begin position="674"/>
        <end position="890"/>
    </location>
</feature>
<comment type="function">
    <text evidence="12">RNA cytidine acetyltransferase with specificity toward both 18S rRNA and tRNAs. Catalyzes the formation of N(4)-acetylcytidine (ac4C) in 18S rRNA. Required for early nucleolar cleavages of precursor rRNA at sites A0, A1 and A2 during 18S rRNA synthesis. Catalyzes the formation of ac4C in serine and leucine tRNAs. Requires the tRNA-binding adapter protein TAN1 for full tRNA acetyltransferase activity but not for 18S rRNA acetylation.</text>
</comment>
<dbReference type="Gene3D" id="3.40.50.11040">
    <property type="match status" value="1"/>
</dbReference>
<dbReference type="Pfam" id="PF13718">
    <property type="entry name" value="GNAT_acetyltr_2"/>
    <property type="match status" value="1"/>
</dbReference>
<evidence type="ECO:0000256" key="10">
    <source>
        <dbReference type="ARBA" id="ARBA00023242"/>
    </source>
</evidence>
<dbReference type="InterPro" id="IPR020617">
    <property type="entry name" value="Thiolase_C"/>
</dbReference>
<dbReference type="Pfam" id="PF02803">
    <property type="entry name" value="Thiolase_C"/>
    <property type="match status" value="1"/>
</dbReference>
<dbReference type="Gene3D" id="3.40.50.300">
    <property type="entry name" value="P-loop containing nucleotide triphosphate hydrolases"/>
    <property type="match status" value="1"/>
</dbReference>
<feature type="binding site" evidence="12">
    <location>
        <begin position="1033"/>
        <end position="1035"/>
    </location>
    <ligand>
        <name>acetyl-CoA</name>
        <dbReference type="ChEBI" id="CHEBI:57288"/>
    </ligand>
</feature>
<feature type="compositionally biased region" description="Basic and acidic residues" evidence="13">
    <location>
        <begin position="834"/>
        <end position="846"/>
    </location>
</feature>
<dbReference type="InterPro" id="IPR033688">
    <property type="entry name" value="NAT10"/>
</dbReference>
<evidence type="ECO:0000256" key="1">
    <source>
        <dbReference type="ARBA" id="ARBA00001958"/>
    </source>
</evidence>
<dbReference type="InterPro" id="IPR002155">
    <property type="entry name" value="Thiolase"/>
</dbReference>
<feature type="binding site" evidence="12">
    <location>
        <begin position="679"/>
        <end position="688"/>
    </location>
    <ligand>
        <name>ATP</name>
        <dbReference type="ChEBI" id="CHEBI:30616"/>
    </ligand>
</feature>
<evidence type="ECO:0000256" key="12">
    <source>
        <dbReference type="HAMAP-Rule" id="MF_03211"/>
    </source>
</evidence>
<dbReference type="InterPro" id="IPR027417">
    <property type="entry name" value="P-loop_NTPase"/>
</dbReference>
<feature type="domain" description="Thiolase N-terminal" evidence="14">
    <location>
        <begin position="5"/>
        <end position="266"/>
    </location>
</feature>
<dbReference type="InterPro" id="IPR020615">
    <property type="entry name" value="Thiolase_acyl_enz_int_AS"/>
</dbReference>
<dbReference type="InterPro" id="IPR020610">
    <property type="entry name" value="Thiolase_AS"/>
</dbReference>
<dbReference type="InterPro" id="IPR013562">
    <property type="entry name" value="TmcA/NAT10_N"/>
</dbReference>
<evidence type="ECO:0000256" key="6">
    <source>
        <dbReference type="ARBA" id="ARBA00022694"/>
    </source>
</evidence>
<dbReference type="HAMAP" id="MF_03211">
    <property type="entry name" value="RNA_acetyltr_Nat10"/>
    <property type="match status" value="1"/>
</dbReference>
<comment type="catalytic activity">
    <reaction evidence="12">
        <text>a cytidine in tRNA + acetyl-CoA + ATP + H2O = an N(4)-acetylcytidine in tRNA + ADP + phosphate + CoA + H(+)</text>
        <dbReference type="Rhea" id="RHEA:53876"/>
        <dbReference type="Rhea" id="RHEA-COMP:13670"/>
        <dbReference type="Rhea" id="RHEA-COMP:13671"/>
        <dbReference type="ChEBI" id="CHEBI:15377"/>
        <dbReference type="ChEBI" id="CHEBI:15378"/>
        <dbReference type="ChEBI" id="CHEBI:30616"/>
        <dbReference type="ChEBI" id="CHEBI:43474"/>
        <dbReference type="ChEBI" id="CHEBI:57287"/>
        <dbReference type="ChEBI" id="CHEBI:57288"/>
        <dbReference type="ChEBI" id="CHEBI:74900"/>
        <dbReference type="ChEBI" id="CHEBI:82748"/>
        <dbReference type="ChEBI" id="CHEBI:456216"/>
    </reaction>
</comment>
<evidence type="ECO:0000256" key="5">
    <source>
        <dbReference type="ARBA" id="ARBA00022679"/>
    </source>
</evidence>
<evidence type="ECO:0000256" key="11">
    <source>
        <dbReference type="ARBA" id="ARBA00023315"/>
    </source>
</evidence>
<dbReference type="PROSITE" id="PS00099">
    <property type="entry name" value="THIOLASE_3"/>
    <property type="match status" value="1"/>
</dbReference>
<dbReference type="Pfam" id="PF13725">
    <property type="entry name" value="tRNA_bind_2"/>
    <property type="match status" value="1"/>
</dbReference>
<dbReference type="InterPro" id="IPR032672">
    <property type="entry name" value="TmcA/NAT10/Kre33"/>
</dbReference>
<evidence type="ECO:0000256" key="2">
    <source>
        <dbReference type="ARBA" id="ARBA00004604"/>
    </source>
</evidence>
<evidence type="ECO:0000256" key="3">
    <source>
        <dbReference type="ARBA" id="ARBA00010982"/>
    </source>
</evidence>
<dbReference type="SUPFAM" id="SSF53901">
    <property type="entry name" value="Thiolase-like"/>
    <property type="match status" value="2"/>
</dbReference>
<feature type="binding site" evidence="12">
    <location>
        <position position="1135"/>
    </location>
    <ligand>
        <name>acetyl-CoA</name>
        <dbReference type="ChEBI" id="CHEBI:57288"/>
    </ligand>
</feature>
<accession>A0ABR4PJF5</accession>
<comment type="subunit">
    <text evidence="12">Interacts with TAN1.</text>
</comment>
<feature type="compositionally biased region" description="Polar residues" evidence="13">
    <location>
        <begin position="847"/>
        <end position="858"/>
    </location>
</feature>
<dbReference type="EC" id="2.3.1.-" evidence="12"/>
<proteinExistence type="inferred from homology"/>
<dbReference type="InterPro" id="IPR020613">
    <property type="entry name" value="Thiolase_CS"/>
</dbReference>
<feature type="domain" description="Possible tRNA binding" evidence="19">
    <location>
        <begin position="1170"/>
        <end position="1408"/>
    </location>
</feature>
<evidence type="ECO:0000259" key="16">
    <source>
        <dbReference type="Pfam" id="PF05127"/>
    </source>
</evidence>
<dbReference type="Pfam" id="PF05127">
    <property type="entry name" value="NAT10_TcmA_helicase"/>
    <property type="match status" value="1"/>
</dbReference>
<evidence type="ECO:0000256" key="13">
    <source>
        <dbReference type="SAM" id="MobiDB-lite"/>
    </source>
</evidence>
<evidence type="ECO:0000313" key="20">
    <source>
        <dbReference type="EMBL" id="KAL3423440.1"/>
    </source>
</evidence>
<keyword evidence="6 12" id="KW-0819">tRNA processing</keyword>
<reference evidence="20 21" key="1">
    <citation type="submission" date="2024-06" db="EMBL/GenBank/DDBJ databases">
        <title>Complete genome of Phlyctema vagabunda strain 19-DSS-EL-015.</title>
        <authorList>
            <person name="Fiorenzani C."/>
        </authorList>
    </citation>
    <scope>NUCLEOTIDE SEQUENCE [LARGE SCALE GENOMIC DNA]</scope>
    <source>
        <strain evidence="20 21">19-DSS-EL-015</strain>
    </source>
</reference>
<dbReference type="PROSITE" id="PS00737">
    <property type="entry name" value="THIOLASE_2"/>
    <property type="match status" value="1"/>
</dbReference>
<dbReference type="InterPro" id="IPR000182">
    <property type="entry name" value="GNAT_dom"/>
</dbReference>
<comment type="subcellular location">
    <subcellularLocation>
        <location evidence="2 12">Nucleus</location>
        <location evidence="2 12">Nucleolus</location>
    </subcellularLocation>
</comment>
<evidence type="ECO:0000256" key="9">
    <source>
        <dbReference type="ARBA" id="ARBA00022958"/>
    </source>
</evidence>
<evidence type="ECO:0000313" key="21">
    <source>
        <dbReference type="Proteomes" id="UP001629113"/>
    </source>
</evidence>
<feature type="binding site" evidence="12">
    <location>
        <position position="872"/>
    </location>
    <ligand>
        <name>ATP</name>
        <dbReference type="ChEBI" id="CHEBI:30616"/>
    </ligand>
</feature>
<organism evidence="20 21">
    <name type="scientific">Phlyctema vagabunda</name>
    <dbReference type="NCBI Taxonomy" id="108571"/>
    <lineage>
        <taxon>Eukaryota</taxon>
        <taxon>Fungi</taxon>
        <taxon>Dikarya</taxon>
        <taxon>Ascomycota</taxon>
        <taxon>Pezizomycotina</taxon>
        <taxon>Leotiomycetes</taxon>
        <taxon>Helotiales</taxon>
        <taxon>Dermateaceae</taxon>
        <taxon>Phlyctema</taxon>
    </lineage>
</organism>
<feature type="region of interest" description="Disordered" evidence="13">
    <location>
        <begin position="828"/>
        <end position="859"/>
    </location>
</feature>
<keyword evidence="11 12" id="KW-0012">Acyltransferase</keyword>
<evidence type="ECO:0000256" key="7">
    <source>
        <dbReference type="ARBA" id="ARBA00022741"/>
    </source>
</evidence>
<dbReference type="Gene3D" id="3.40.47.10">
    <property type="match status" value="1"/>
</dbReference>
<evidence type="ECO:0000259" key="15">
    <source>
        <dbReference type="Pfam" id="PF02803"/>
    </source>
</evidence>
<dbReference type="InterPro" id="IPR016039">
    <property type="entry name" value="Thiolase-like"/>
</dbReference>
<keyword evidence="4 12" id="KW-0698">rRNA processing</keyword>
<dbReference type="InterPro" id="IPR007807">
    <property type="entry name" value="TcmA/NAT10_helicase"/>
</dbReference>
<protein>
    <recommendedName>
        <fullName evidence="12">RNA cytidine acetyltransferase</fullName>
        <ecNumber evidence="12">2.3.1.-</ecNumber>
    </recommendedName>
    <alternativeName>
        <fullName evidence="12">18S rRNA cytosine acetyltransferase</fullName>
    </alternativeName>
</protein>
<keyword evidence="9" id="KW-0630">Potassium</keyword>
<feature type="domain" description="TmcA/NAT10 N-terminal" evidence="17">
    <location>
        <begin position="401"/>
        <end position="594"/>
    </location>
</feature>
<evidence type="ECO:0000259" key="14">
    <source>
        <dbReference type="Pfam" id="PF00108"/>
    </source>
</evidence>
<evidence type="ECO:0000256" key="4">
    <source>
        <dbReference type="ARBA" id="ARBA00022552"/>
    </source>
</evidence>
<evidence type="ECO:0000259" key="17">
    <source>
        <dbReference type="Pfam" id="PF08351"/>
    </source>
</evidence>
<keyword evidence="5 12" id="KW-0808">Transferase</keyword>
<dbReference type="EMBL" id="JBFCZG010000004">
    <property type="protein sequence ID" value="KAL3423440.1"/>
    <property type="molecule type" value="Genomic_DNA"/>
</dbReference>